<accession>A0AA39K2I3</accession>
<evidence type="ECO:0000313" key="3">
    <source>
        <dbReference type="EMBL" id="KAK0453147.1"/>
    </source>
</evidence>
<keyword evidence="4" id="KW-1185">Reference proteome</keyword>
<feature type="region of interest" description="Disordered" evidence="2">
    <location>
        <begin position="1"/>
        <end position="22"/>
    </location>
</feature>
<evidence type="ECO:0000256" key="2">
    <source>
        <dbReference type="SAM" id="MobiDB-lite"/>
    </source>
</evidence>
<dbReference type="SUPFAM" id="SSF50978">
    <property type="entry name" value="WD40 repeat-like"/>
    <property type="match status" value="1"/>
</dbReference>
<dbReference type="SMART" id="SM00320">
    <property type="entry name" value="WD40"/>
    <property type="match status" value="4"/>
</dbReference>
<dbReference type="Pfam" id="PF00400">
    <property type="entry name" value="WD40"/>
    <property type="match status" value="1"/>
</dbReference>
<protein>
    <submittedName>
        <fullName evidence="3">WD40-repeat-containing domain protein</fullName>
    </submittedName>
</protein>
<dbReference type="InterPro" id="IPR036322">
    <property type="entry name" value="WD40_repeat_dom_sf"/>
</dbReference>
<dbReference type="AlphaFoldDB" id="A0AA39K2I3"/>
<sequence length="490" mass="54099">MADLNSYHRGLSSTPSLERPKISSGIHQTVYSFSSGSLSILPRENLLILHPRMNHAASKPPSRGFVSGTLSFQHPSAGQMSPVSEPKPLQEPDCQPVSPPESGGNDIEPDDNDVVIVSESLLPPVKANVDVAKDTATHLIPVEPQSAPNQLIRETLRLPVREQYDKARRLLRHPQFPTYLAVSMYGSLEEFEITPSLKHRPSGYIPTVLREPVDDACVLSNGARSVVITSRLQESHQLSAVHIGLPAPPLTFTRPWNKAKRGGVSSVTAMMQPLMFATGGYDHVIHLWVVKPDFSAASPKVLAMKHNSVVQSLLSFRDTSHKLMSGGADCTINLYDLASERVVNTLKTSNIIYNSHTTSSPFCTLTEVRDWCSSIIERRRTDPLLKVAHRDLQFELRDHRLAPEIPVQRFGHACAQVNGRYIRGASLPSGGLFACGDRDGIVRLWDLRRSNKVIKEISCSRGQKIVHVVPCADTKLLVCSEIGQLFVLDY</sequence>
<dbReference type="EMBL" id="JAUEPT010000003">
    <property type="protein sequence ID" value="KAK0453147.1"/>
    <property type="molecule type" value="Genomic_DNA"/>
</dbReference>
<keyword evidence="1" id="KW-0853">WD repeat</keyword>
<dbReference type="PANTHER" id="PTHR47232:SF1">
    <property type="entry name" value="TRANSDUCIN FAMILY PROTEIN _ WD-40 REPEAT FAMILY PROTEIN"/>
    <property type="match status" value="1"/>
</dbReference>
<comment type="caution">
    <text evidence="3">The sequence shown here is derived from an EMBL/GenBank/DDBJ whole genome shotgun (WGS) entry which is preliminary data.</text>
</comment>
<dbReference type="InterPro" id="IPR015943">
    <property type="entry name" value="WD40/YVTN_repeat-like_dom_sf"/>
</dbReference>
<dbReference type="Proteomes" id="UP001175226">
    <property type="component" value="Unassembled WGS sequence"/>
</dbReference>
<gene>
    <name evidence="3" type="ORF">EV421DRAFT_652710</name>
</gene>
<dbReference type="PANTHER" id="PTHR47232">
    <property type="entry name" value="TRANSDUCIN FAMILY PROTEIN / WD-40 REPEAT FAMILY PROTEIN"/>
    <property type="match status" value="1"/>
</dbReference>
<name>A0AA39K2I3_9AGAR</name>
<reference evidence="3" key="1">
    <citation type="submission" date="2023-06" db="EMBL/GenBank/DDBJ databases">
        <authorList>
            <consortium name="Lawrence Berkeley National Laboratory"/>
            <person name="Ahrendt S."/>
            <person name="Sahu N."/>
            <person name="Indic B."/>
            <person name="Wong-Bajracharya J."/>
            <person name="Merenyi Z."/>
            <person name="Ke H.-M."/>
            <person name="Monk M."/>
            <person name="Kocsube S."/>
            <person name="Drula E."/>
            <person name="Lipzen A."/>
            <person name="Balint B."/>
            <person name="Henrissat B."/>
            <person name="Andreopoulos B."/>
            <person name="Martin F.M."/>
            <person name="Harder C.B."/>
            <person name="Rigling D."/>
            <person name="Ford K.L."/>
            <person name="Foster G.D."/>
            <person name="Pangilinan J."/>
            <person name="Papanicolaou A."/>
            <person name="Barry K."/>
            <person name="LaButti K."/>
            <person name="Viragh M."/>
            <person name="Koriabine M."/>
            <person name="Yan M."/>
            <person name="Riley R."/>
            <person name="Champramary S."/>
            <person name="Plett K.L."/>
            <person name="Tsai I.J."/>
            <person name="Slot J."/>
            <person name="Sipos G."/>
            <person name="Plett J."/>
            <person name="Nagy L.G."/>
            <person name="Grigoriev I.V."/>
        </authorList>
    </citation>
    <scope>NUCLEOTIDE SEQUENCE</scope>
    <source>
        <strain evidence="3">FPL87.14</strain>
    </source>
</reference>
<dbReference type="InterPro" id="IPR001680">
    <property type="entry name" value="WD40_rpt"/>
</dbReference>
<feature type="compositionally biased region" description="Polar residues" evidence="2">
    <location>
        <begin position="68"/>
        <end position="82"/>
    </location>
</feature>
<organism evidence="3 4">
    <name type="scientific">Armillaria borealis</name>
    <dbReference type="NCBI Taxonomy" id="47425"/>
    <lineage>
        <taxon>Eukaryota</taxon>
        <taxon>Fungi</taxon>
        <taxon>Dikarya</taxon>
        <taxon>Basidiomycota</taxon>
        <taxon>Agaricomycotina</taxon>
        <taxon>Agaricomycetes</taxon>
        <taxon>Agaricomycetidae</taxon>
        <taxon>Agaricales</taxon>
        <taxon>Marasmiineae</taxon>
        <taxon>Physalacriaceae</taxon>
        <taxon>Armillaria</taxon>
    </lineage>
</organism>
<evidence type="ECO:0000256" key="1">
    <source>
        <dbReference type="PROSITE-ProRule" id="PRU00221"/>
    </source>
</evidence>
<feature type="repeat" description="WD" evidence="1">
    <location>
        <begin position="428"/>
        <end position="455"/>
    </location>
</feature>
<proteinExistence type="predicted"/>
<feature type="region of interest" description="Disordered" evidence="2">
    <location>
        <begin position="57"/>
        <end position="110"/>
    </location>
</feature>
<dbReference type="PROSITE" id="PS50082">
    <property type="entry name" value="WD_REPEATS_2"/>
    <property type="match status" value="1"/>
</dbReference>
<evidence type="ECO:0000313" key="4">
    <source>
        <dbReference type="Proteomes" id="UP001175226"/>
    </source>
</evidence>
<dbReference type="Gene3D" id="2.130.10.10">
    <property type="entry name" value="YVTN repeat-like/Quinoprotein amine dehydrogenase"/>
    <property type="match status" value="1"/>
</dbReference>